<evidence type="ECO:0000256" key="1">
    <source>
        <dbReference type="SAM" id="MobiDB-lite"/>
    </source>
</evidence>
<dbReference type="Proteomes" id="UP001321473">
    <property type="component" value="Unassembled WGS sequence"/>
</dbReference>
<evidence type="ECO:0008006" key="4">
    <source>
        <dbReference type="Google" id="ProtNLM"/>
    </source>
</evidence>
<evidence type="ECO:0000313" key="2">
    <source>
        <dbReference type="EMBL" id="KAK8774754.1"/>
    </source>
</evidence>
<evidence type="ECO:0000313" key="3">
    <source>
        <dbReference type="Proteomes" id="UP001321473"/>
    </source>
</evidence>
<keyword evidence="3" id="KW-1185">Reference proteome</keyword>
<dbReference type="AlphaFoldDB" id="A0AAQ4EJA8"/>
<comment type="caution">
    <text evidence="2">The sequence shown here is derived from an EMBL/GenBank/DDBJ whole genome shotgun (WGS) entry which is preliminary data.</text>
</comment>
<dbReference type="EMBL" id="JARKHS020015061">
    <property type="protein sequence ID" value="KAK8774754.1"/>
    <property type="molecule type" value="Genomic_DNA"/>
</dbReference>
<sequence>MHATEGVPLPPDLIILPIPKNLNPEHDGERRAARSKALHKLCDDSFEAAYVDTPPAPHTQASRVSPWRRHQTRTAPLPTLIHSRYPGHFFFSCKLFGKPGDFLHVLITCPTFS</sequence>
<protein>
    <recommendedName>
        <fullName evidence="4">Tick transposon</fullName>
    </recommendedName>
</protein>
<reference evidence="2 3" key="1">
    <citation type="journal article" date="2023" name="Arcadia Sci">
        <title>De novo assembly of a long-read Amblyomma americanum tick genome.</title>
        <authorList>
            <person name="Chou S."/>
            <person name="Poskanzer K.E."/>
            <person name="Rollins M."/>
            <person name="Thuy-Boun P.S."/>
        </authorList>
    </citation>
    <scope>NUCLEOTIDE SEQUENCE [LARGE SCALE GENOMIC DNA]</scope>
    <source>
        <strain evidence="2">F_SG_1</strain>
        <tissue evidence="2">Salivary glands</tissue>
    </source>
</reference>
<feature type="region of interest" description="Disordered" evidence="1">
    <location>
        <begin position="51"/>
        <end position="70"/>
    </location>
</feature>
<gene>
    <name evidence="2" type="ORF">V5799_010713</name>
</gene>
<organism evidence="2 3">
    <name type="scientific">Amblyomma americanum</name>
    <name type="common">Lone star tick</name>
    <dbReference type="NCBI Taxonomy" id="6943"/>
    <lineage>
        <taxon>Eukaryota</taxon>
        <taxon>Metazoa</taxon>
        <taxon>Ecdysozoa</taxon>
        <taxon>Arthropoda</taxon>
        <taxon>Chelicerata</taxon>
        <taxon>Arachnida</taxon>
        <taxon>Acari</taxon>
        <taxon>Parasitiformes</taxon>
        <taxon>Ixodida</taxon>
        <taxon>Ixodoidea</taxon>
        <taxon>Ixodidae</taxon>
        <taxon>Amblyomminae</taxon>
        <taxon>Amblyomma</taxon>
    </lineage>
</organism>
<name>A0AAQ4EJA8_AMBAM</name>
<proteinExistence type="predicted"/>
<accession>A0AAQ4EJA8</accession>